<feature type="transmembrane region" description="Helical" evidence="1">
    <location>
        <begin position="37"/>
        <end position="64"/>
    </location>
</feature>
<accession>A0ABR3EPY1</accession>
<keyword evidence="1" id="KW-1133">Transmembrane helix</keyword>
<keyword evidence="1" id="KW-0472">Membrane</keyword>
<evidence type="ECO:0000313" key="2">
    <source>
        <dbReference type="EMBL" id="KAL0564955.1"/>
    </source>
</evidence>
<evidence type="ECO:0000313" key="3">
    <source>
        <dbReference type="Proteomes" id="UP001465976"/>
    </source>
</evidence>
<sequence>MIMLLAHLLPAHQEVICGVVGHCGEVFQDDNRSHAAFYILELFAKMLYVSLVPIMGIASTLVLVRSALGIAIKDEESFRATVLREGPDGAGTAQGWISSVIEIRRRSFDSDEVNDSGNEEESPLV</sequence>
<protein>
    <submittedName>
        <fullName evidence="2">Uncharacterized protein</fullName>
    </submittedName>
</protein>
<reference evidence="2 3" key="1">
    <citation type="submission" date="2024-02" db="EMBL/GenBank/DDBJ databases">
        <title>A draft genome for the cacao thread blight pathogen Marasmius crinis-equi.</title>
        <authorList>
            <person name="Cohen S.P."/>
            <person name="Baruah I.K."/>
            <person name="Amoako-Attah I."/>
            <person name="Bukari Y."/>
            <person name="Meinhardt L.W."/>
            <person name="Bailey B.A."/>
        </authorList>
    </citation>
    <scope>NUCLEOTIDE SEQUENCE [LARGE SCALE GENOMIC DNA]</scope>
    <source>
        <strain evidence="2 3">GH-76</strain>
    </source>
</reference>
<keyword evidence="1" id="KW-0812">Transmembrane</keyword>
<proteinExistence type="predicted"/>
<dbReference type="EMBL" id="JBAHYK010002497">
    <property type="protein sequence ID" value="KAL0564955.1"/>
    <property type="molecule type" value="Genomic_DNA"/>
</dbReference>
<comment type="caution">
    <text evidence="2">The sequence shown here is derived from an EMBL/GenBank/DDBJ whole genome shotgun (WGS) entry which is preliminary data.</text>
</comment>
<dbReference type="Proteomes" id="UP001465976">
    <property type="component" value="Unassembled WGS sequence"/>
</dbReference>
<gene>
    <name evidence="2" type="ORF">V5O48_017079</name>
</gene>
<keyword evidence="3" id="KW-1185">Reference proteome</keyword>
<evidence type="ECO:0000256" key="1">
    <source>
        <dbReference type="SAM" id="Phobius"/>
    </source>
</evidence>
<organism evidence="2 3">
    <name type="scientific">Marasmius crinis-equi</name>
    <dbReference type="NCBI Taxonomy" id="585013"/>
    <lineage>
        <taxon>Eukaryota</taxon>
        <taxon>Fungi</taxon>
        <taxon>Dikarya</taxon>
        <taxon>Basidiomycota</taxon>
        <taxon>Agaricomycotina</taxon>
        <taxon>Agaricomycetes</taxon>
        <taxon>Agaricomycetidae</taxon>
        <taxon>Agaricales</taxon>
        <taxon>Marasmiineae</taxon>
        <taxon>Marasmiaceae</taxon>
        <taxon>Marasmius</taxon>
    </lineage>
</organism>
<name>A0ABR3EPY1_9AGAR</name>